<dbReference type="Pfam" id="PF00326">
    <property type="entry name" value="Peptidase_S9"/>
    <property type="match status" value="1"/>
</dbReference>
<dbReference type="AlphaFoldDB" id="A0AAD2GBH6"/>
<dbReference type="PANTHER" id="PTHR12277:SF81">
    <property type="entry name" value="PROTEIN ABHD13"/>
    <property type="match status" value="1"/>
</dbReference>
<organism evidence="2 3">
    <name type="scientific">Cylindrotheca closterium</name>
    <dbReference type="NCBI Taxonomy" id="2856"/>
    <lineage>
        <taxon>Eukaryota</taxon>
        <taxon>Sar</taxon>
        <taxon>Stramenopiles</taxon>
        <taxon>Ochrophyta</taxon>
        <taxon>Bacillariophyta</taxon>
        <taxon>Bacillariophyceae</taxon>
        <taxon>Bacillariophycidae</taxon>
        <taxon>Bacillariales</taxon>
        <taxon>Bacillariaceae</taxon>
        <taxon>Cylindrotheca</taxon>
    </lineage>
</organism>
<protein>
    <recommendedName>
        <fullName evidence="1">Peptidase S9 prolyl oligopeptidase catalytic domain-containing protein</fullName>
    </recommendedName>
</protein>
<dbReference type="Pfam" id="PF05677">
    <property type="entry name" value="DUF818"/>
    <property type="match status" value="1"/>
</dbReference>
<dbReference type="Gene3D" id="3.40.50.1820">
    <property type="entry name" value="alpha/beta hydrolase"/>
    <property type="match status" value="1"/>
</dbReference>
<dbReference type="InterPro" id="IPR001375">
    <property type="entry name" value="Peptidase_S9_cat"/>
</dbReference>
<dbReference type="GO" id="GO:0006508">
    <property type="term" value="P:proteolysis"/>
    <property type="evidence" value="ECO:0007669"/>
    <property type="project" value="InterPro"/>
</dbReference>
<evidence type="ECO:0000313" key="3">
    <source>
        <dbReference type="Proteomes" id="UP001295423"/>
    </source>
</evidence>
<dbReference type="Proteomes" id="UP001295423">
    <property type="component" value="Unassembled WGS sequence"/>
</dbReference>
<proteinExistence type="predicted"/>
<dbReference type="GO" id="GO:0008236">
    <property type="term" value="F:serine-type peptidase activity"/>
    <property type="evidence" value="ECO:0007669"/>
    <property type="project" value="InterPro"/>
</dbReference>
<keyword evidence="3" id="KW-1185">Reference proteome</keyword>
<dbReference type="EMBL" id="CAKOGP040002413">
    <property type="protein sequence ID" value="CAJ1968872.1"/>
    <property type="molecule type" value="Genomic_DNA"/>
</dbReference>
<sequence length="258" mass="28662">MGALVSAIAFPHPPKDYSEDELRSRPDLKFIVTTSGIKIPAIHIQNPGAKFTIIYSHGNAEDVGISLYYLDVVSHVLKASLIAYEYPGYSISEGEPSENNCYEAINAAYKYATETAKLQPSQIALFGRSLGTGPTVDLCSRCPDIGGCILQSPLESGIRCFIGVCSSYSLYPLDIFRNYSKIEDIKCPVFIMHGEDDKVVPCSNGKALYAQLQERSFHESVAYPPVWIPGRGHNDMPQDLCLDHSRKFLEFLERRQKS</sequence>
<evidence type="ECO:0000313" key="2">
    <source>
        <dbReference type="EMBL" id="CAJ1968872.1"/>
    </source>
</evidence>
<comment type="caution">
    <text evidence="2">The sequence shown here is derived from an EMBL/GenBank/DDBJ whole genome shotgun (WGS) entry which is preliminary data.</text>
</comment>
<dbReference type="InterPro" id="IPR008536">
    <property type="entry name" value="DUF818"/>
</dbReference>
<dbReference type="SUPFAM" id="SSF53474">
    <property type="entry name" value="alpha/beta-Hydrolases"/>
    <property type="match status" value="1"/>
</dbReference>
<name>A0AAD2GBH6_9STRA</name>
<reference evidence="2" key="1">
    <citation type="submission" date="2023-08" db="EMBL/GenBank/DDBJ databases">
        <authorList>
            <person name="Audoor S."/>
            <person name="Bilcke G."/>
        </authorList>
    </citation>
    <scope>NUCLEOTIDE SEQUENCE</scope>
</reference>
<accession>A0AAD2GBH6</accession>
<dbReference type="PANTHER" id="PTHR12277">
    <property type="entry name" value="ALPHA/BETA HYDROLASE DOMAIN-CONTAINING PROTEIN"/>
    <property type="match status" value="1"/>
</dbReference>
<evidence type="ECO:0000259" key="1">
    <source>
        <dbReference type="Pfam" id="PF00326"/>
    </source>
</evidence>
<dbReference type="InterPro" id="IPR029058">
    <property type="entry name" value="AB_hydrolase_fold"/>
</dbReference>
<gene>
    <name evidence="2" type="ORF">CYCCA115_LOCUS23437</name>
</gene>
<feature type="domain" description="Peptidase S9 prolyl oligopeptidase catalytic" evidence="1">
    <location>
        <begin position="177"/>
        <end position="254"/>
    </location>
</feature>